<evidence type="ECO:0000313" key="1">
    <source>
        <dbReference type="EMBL" id="BAC45038.1"/>
    </source>
</evidence>
<organism evidence="1">
    <name type="scientific">Bracoviriform kariyai</name>
    <dbReference type="NCBI Taxonomy" id="199362"/>
    <lineage>
        <taxon>Viruses</taxon>
        <taxon>Viruses incertae sedis</taxon>
        <taxon>Polydnaviriformidae</taxon>
        <taxon>Bracoviriform</taxon>
    </lineage>
</organism>
<reference evidence="1" key="1">
    <citation type="journal article" date="2003" name="J. Insect Physiol.">
        <title>Expression of Cotesia kariyai polydnavirus genes in lepidopteran hemocytes and Sf9 cells.</title>
        <authorList>
            <person name="Tanaka K."/>
            <person name="Tsuzuki S."/>
            <person name="Matsumoto H."/>
            <person name="Hayakawa Y."/>
        </authorList>
    </citation>
    <scope>NUCLEOTIDE SEQUENCE</scope>
</reference>
<accession>Q8B6D0</accession>
<name>Q8B6D0_9VIRU</name>
<sequence>MLHGKKTIFLFFLIIGTSVFPNGSSAGLAYAKPWVGAAITGASLGMDVINRILGTNDQEAGKKVGDIIGGSKTHSDDNIIYNTGAGAQTHYSIDTNQNGHYSFDV</sequence>
<protein>
    <submittedName>
        <fullName evidence="1">Uncharacterized protein</fullName>
    </submittedName>
</protein>
<proteinExistence type="evidence at transcript level"/>
<dbReference type="EMBL" id="AB086812">
    <property type="protein sequence ID" value="BAC45038.1"/>
    <property type="molecule type" value="mRNA"/>
</dbReference>